<evidence type="ECO:0000313" key="4">
    <source>
        <dbReference type="Proteomes" id="UP000078237"/>
    </source>
</evidence>
<keyword evidence="1" id="KW-0472">Membrane</keyword>
<gene>
    <name evidence="3" type="ORF">MMYC01_210393</name>
</gene>
<evidence type="ECO:0000256" key="1">
    <source>
        <dbReference type="SAM" id="Phobius"/>
    </source>
</evidence>
<feature type="domain" description="Rhodopsin" evidence="2">
    <location>
        <begin position="8"/>
        <end position="86"/>
    </location>
</feature>
<organism evidence="3 4">
    <name type="scientific">Madurella mycetomatis</name>
    <dbReference type="NCBI Taxonomy" id="100816"/>
    <lineage>
        <taxon>Eukaryota</taxon>
        <taxon>Fungi</taxon>
        <taxon>Dikarya</taxon>
        <taxon>Ascomycota</taxon>
        <taxon>Pezizomycotina</taxon>
        <taxon>Sordariomycetes</taxon>
        <taxon>Sordariomycetidae</taxon>
        <taxon>Sordariales</taxon>
        <taxon>Sordariales incertae sedis</taxon>
        <taxon>Madurella</taxon>
    </lineage>
</organism>
<dbReference type="InterPro" id="IPR049326">
    <property type="entry name" value="Rhodopsin_dom_fungi"/>
</dbReference>
<proteinExistence type="predicted"/>
<dbReference type="OrthoDB" id="3648173at2759"/>
<keyword evidence="1" id="KW-1133">Transmembrane helix</keyword>
<name>A0A175VP22_9PEZI</name>
<evidence type="ECO:0000313" key="3">
    <source>
        <dbReference type="EMBL" id="KXX73005.1"/>
    </source>
</evidence>
<evidence type="ECO:0000259" key="2">
    <source>
        <dbReference type="Pfam" id="PF20684"/>
    </source>
</evidence>
<reference evidence="3 4" key="1">
    <citation type="journal article" date="2016" name="Genome Announc.">
        <title>Genome Sequence of Madurella mycetomatis mm55, Isolated from a Human Mycetoma Case in Sudan.</title>
        <authorList>
            <person name="Smit S."/>
            <person name="Derks M.F."/>
            <person name="Bervoets S."/>
            <person name="Fahal A."/>
            <person name="van Leeuwen W."/>
            <person name="van Belkum A."/>
            <person name="van de Sande W.W."/>
        </authorList>
    </citation>
    <scope>NUCLEOTIDE SEQUENCE [LARGE SCALE GENOMIC DNA]</scope>
    <source>
        <strain evidence="4">mm55</strain>
    </source>
</reference>
<keyword evidence="1" id="KW-0812">Transmembrane</keyword>
<dbReference type="Proteomes" id="UP000078237">
    <property type="component" value="Unassembled WGS sequence"/>
</dbReference>
<protein>
    <submittedName>
        <fullName evidence="3">Glycine cleavage system H protein, mitochondrial</fullName>
    </submittedName>
</protein>
<feature type="non-terminal residue" evidence="3">
    <location>
        <position position="87"/>
    </location>
</feature>
<dbReference type="VEuPathDB" id="FungiDB:MMYC01_210393"/>
<keyword evidence="4" id="KW-1185">Reference proteome</keyword>
<accession>A0A175VP22</accession>
<feature type="transmembrane region" description="Helical" evidence="1">
    <location>
        <begin position="12"/>
        <end position="39"/>
    </location>
</feature>
<dbReference type="AlphaFoldDB" id="A0A175VP22"/>
<dbReference type="EMBL" id="LCTW02000579">
    <property type="protein sequence ID" value="KXX73005.1"/>
    <property type="molecule type" value="Genomic_DNA"/>
</dbReference>
<dbReference type="STRING" id="100816.A0A175VP22"/>
<comment type="caution">
    <text evidence="3">The sequence shown here is derived from an EMBL/GenBank/DDBJ whole genome shotgun (WGS) entry which is preliminary data.</text>
</comment>
<dbReference type="Pfam" id="PF20684">
    <property type="entry name" value="Fung_rhodopsin"/>
    <property type="match status" value="1"/>
</dbReference>
<sequence>MNNIVVDSVCHWFSIFVAVWAVAQAILLGISCIPAAAIMPVVACKCFNTMGVWYVSSALNIVTDLLIFVIPLPCVYCMRLPKYQKTL</sequence>
<feature type="transmembrane region" description="Helical" evidence="1">
    <location>
        <begin position="51"/>
        <end position="78"/>
    </location>
</feature>